<organism evidence="3 4">
    <name type="scientific">Actinoplanes italicus</name>
    <dbReference type="NCBI Taxonomy" id="113567"/>
    <lineage>
        <taxon>Bacteria</taxon>
        <taxon>Bacillati</taxon>
        <taxon>Actinomycetota</taxon>
        <taxon>Actinomycetes</taxon>
        <taxon>Micromonosporales</taxon>
        <taxon>Micromonosporaceae</taxon>
        <taxon>Actinoplanes</taxon>
    </lineage>
</organism>
<dbReference type="AlphaFoldDB" id="A0A2T0K2J4"/>
<evidence type="ECO:0000259" key="2">
    <source>
        <dbReference type="Pfam" id="PF00857"/>
    </source>
</evidence>
<evidence type="ECO:0000313" key="4">
    <source>
        <dbReference type="Proteomes" id="UP000239415"/>
    </source>
</evidence>
<dbReference type="GO" id="GO:0016787">
    <property type="term" value="F:hydrolase activity"/>
    <property type="evidence" value="ECO:0007669"/>
    <property type="project" value="UniProtKB-KW"/>
</dbReference>
<dbReference type="InterPro" id="IPR050272">
    <property type="entry name" value="Isochorismatase-like_hydrls"/>
</dbReference>
<accession>A0A2T0K2J4</accession>
<dbReference type="EMBL" id="PVMZ01000018">
    <property type="protein sequence ID" value="PRX16830.1"/>
    <property type="molecule type" value="Genomic_DNA"/>
</dbReference>
<dbReference type="Pfam" id="PF00857">
    <property type="entry name" value="Isochorismatase"/>
    <property type="match status" value="1"/>
</dbReference>
<dbReference type="Proteomes" id="UP000239415">
    <property type="component" value="Unassembled WGS sequence"/>
</dbReference>
<name>A0A2T0K2J4_9ACTN</name>
<proteinExistence type="predicted"/>
<dbReference type="InterPro" id="IPR036380">
    <property type="entry name" value="Isochorismatase-like_sf"/>
</dbReference>
<dbReference type="SUPFAM" id="SSF52499">
    <property type="entry name" value="Isochorismatase-like hydrolases"/>
    <property type="match status" value="1"/>
</dbReference>
<evidence type="ECO:0000313" key="3">
    <source>
        <dbReference type="EMBL" id="PRX16830.1"/>
    </source>
</evidence>
<dbReference type="RefSeq" id="WP_106326448.1">
    <property type="nucleotide sequence ID" value="NZ_BOMO01000064.1"/>
</dbReference>
<dbReference type="Gene3D" id="3.40.50.850">
    <property type="entry name" value="Isochorismatase-like"/>
    <property type="match status" value="1"/>
</dbReference>
<comment type="caution">
    <text evidence="3">The sequence shown here is derived from an EMBL/GenBank/DDBJ whole genome shotgun (WGS) entry which is preliminary data.</text>
</comment>
<reference evidence="3 4" key="1">
    <citation type="submission" date="2018-03" db="EMBL/GenBank/DDBJ databases">
        <title>Genomic Encyclopedia of Archaeal and Bacterial Type Strains, Phase II (KMG-II): from individual species to whole genera.</title>
        <authorList>
            <person name="Goeker M."/>
        </authorList>
    </citation>
    <scope>NUCLEOTIDE SEQUENCE [LARGE SCALE GENOMIC DNA]</scope>
    <source>
        <strain evidence="3 4">DSM 43146</strain>
    </source>
</reference>
<gene>
    <name evidence="3" type="ORF">CLV67_118161</name>
</gene>
<dbReference type="OrthoDB" id="3174612at2"/>
<dbReference type="PANTHER" id="PTHR43540">
    <property type="entry name" value="PEROXYUREIDOACRYLATE/UREIDOACRYLATE AMIDOHYDROLASE-RELATED"/>
    <property type="match status" value="1"/>
</dbReference>
<feature type="domain" description="Isochorismatase-like" evidence="2">
    <location>
        <begin position="12"/>
        <end position="179"/>
    </location>
</feature>
<dbReference type="CDD" id="cd00431">
    <property type="entry name" value="cysteine_hydrolases"/>
    <property type="match status" value="1"/>
</dbReference>
<evidence type="ECO:0000256" key="1">
    <source>
        <dbReference type="ARBA" id="ARBA00022801"/>
    </source>
</evidence>
<protein>
    <submittedName>
        <fullName evidence="3">Nicotinamidase-related amidase</fullName>
    </submittedName>
</protein>
<sequence length="202" mass="21523">MTDHVAPHWDTSALVVIDMQADFTGIDGTPEVIEPVSALAEAFRRAGRPIVHIVRLYPAGSSDVDLPRRSLAGTMVAPGTAGSEIVAGLPVPTPLDPRLLLSGRPQGIGEDEIVLFKPRWGAFYRTELESWLRARGVDTVVVAGCNLPNCPRATLFEASERDFRTVIVSDAVSRTSPERLADLAGIGVNVLTAEAVVDSLSG</sequence>
<dbReference type="InterPro" id="IPR000868">
    <property type="entry name" value="Isochorismatase-like_dom"/>
</dbReference>
<keyword evidence="4" id="KW-1185">Reference proteome</keyword>
<keyword evidence="1" id="KW-0378">Hydrolase</keyword>